<feature type="domain" description="Tudor" evidence="8">
    <location>
        <begin position="996"/>
        <end position="1060"/>
    </location>
</feature>
<dbReference type="CDD" id="cd20379">
    <property type="entry name" value="Tudor_dTUD-like"/>
    <property type="match status" value="1"/>
</dbReference>
<feature type="coiled-coil region" evidence="5">
    <location>
        <begin position="238"/>
        <end position="265"/>
    </location>
</feature>
<evidence type="ECO:0000313" key="10">
    <source>
        <dbReference type="Proteomes" id="UP000075884"/>
    </source>
</evidence>
<dbReference type="SUPFAM" id="SSF57850">
    <property type="entry name" value="RING/U-box"/>
    <property type="match status" value="1"/>
</dbReference>
<dbReference type="Gene3D" id="2.30.30.140">
    <property type="match status" value="5"/>
</dbReference>
<keyword evidence="10" id="KW-1185">Reference proteome</keyword>
<accession>A0A182MYP5</accession>
<dbReference type="InterPro" id="IPR002999">
    <property type="entry name" value="Tudor"/>
</dbReference>
<evidence type="ECO:0000259" key="7">
    <source>
        <dbReference type="PROSITE" id="PS50089"/>
    </source>
</evidence>
<reference evidence="10" key="1">
    <citation type="submission" date="2013-03" db="EMBL/GenBank/DDBJ databases">
        <title>The Genome Sequence of Anopheles dirus WRAIR2.</title>
        <authorList>
            <consortium name="The Broad Institute Genomics Platform"/>
            <person name="Neafsey D.E."/>
            <person name="Walton C."/>
            <person name="Walker B."/>
            <person name="Young S.K."/>
            <person name="Zeng Q."/>
            <person name="Gargeya S."/>
            <person name="Fitzgerald M."/>
            <person name="Haas B."/>
            <person name="Abouelleil A."/>
            <person name="Allen A.W."/>
            <person name="Alvarado L."/>
            <person name="Arachchi H.M."/>
            <person name="Berlin A.M."/>
            <person name="Chapman S.B."/>
            <person name="Gainer-Dewar J."/>
            <person name="Goldberg J."/>
            <person name="Griggs A."/>
            <person name="Gujja S."/>
            <person name="Hansen M."/>
            <person name="Howarth C."/>
            <person name="Imamovic A."/>
            <person name="Ireland A."/>
            <person name="Larimer J."/>
            <person name="McCowan C."/>
            <person name="Murphy C."/>
            <person name="Pearson M."/>
            <person name="Poon T.W."/>
            <person name="Priest M."/>
            <person name="Roberts A."/>
            <person name="Saif S."/>
            <person name="Shea T."/>
            <person name="Sisk P."/>
            <person name="Sykes S."/>
            <person name="Wortman J."/>
            <person name="Nusbaum C."/>
            <person name="Birren B."/>
        </authorList>
    </citation>
    <scope>NUCLEOTIDE SEQUENCE [LARGE SCALE GENOMIC DNA]</scope>
    <source>
        <strain evidence="10">WRAIR2</strain>
    </source>
</reference>
<dbReference type="Gene3D" id="3.30.40.10">
    <property type="entry name" value="Zinc/RING finger domain, C3HC4 (zinc finger)"/>
    <property type="match status" value="1"/>
</dbReference>
<evidence type="ECO:0008006" key="11">
    <source>
        <dbReference type="Google" id="ProtNLM"/>
    </source>
</evidence>
<dbReference type="SMART" id="SM00333">
    <property type="entry name" value="TUDOR"/>
    <property type="match status" value="5"/>
</dbReference>
<dbReference type="SUPFAM" id="SSF63748">
    <property type="entry name" value="Tudor/PWWP/MBT"/>
    <property type="match status" value="5"/>
</dbReference>
<dbReference type="PANTHER" id="PTHR16442:SF1">
    <property type="entry name" value="RING FINGER PROTEIN 17"/>
    <property type="match status" value="1"/>
</dbReference>
<keyword evidence="1" id="KW-0479">Metal-binding</keyword>
<feature type="domain" description="RING-type" evidence="7">
    <location>
        <begin position="42"/>
        <end position="90"/>
    </location>
</feature>
<evidence type="ECO:0000259" key="8">
    <source>
        <dbReference type="PROSITE" id="PS50304"/>
    </source>
</evidence>
<dbReference type="PROSITE" id="PS50304">
    <property type="entry name" value="TUDOR"/>
    <property type="match status" value="4"/>
</dbReference>
<evidence type="ECO:0000256" key="6">
    <source>
        <dbReference type="SAM" id="MobiDB-lite"/>
    </source>
</evidence>
<dbReference type="STRING" id="7168.A0A182MYP5"/>
<dbReference type="InterPro" id="IPR013083">
    <property type="entry name" value="Znf_RING/FYVE/PHD"/>
</dbReference>
<dbReference type="EnsemblMetazoa" id="ADIR000500-RA">
    <property type="protein sequence ID" value="ADIR000500-PA"/>
    <property type="gene ID" value="ADIR000500"/>
</dbReference>
<feature type="domain" description="Tudor" evidence="8">
    <location>
        <begin position="1315"/>
        <end position="1374"/>
    </location>
</feature>
<dbReference type="Pfam" id="PF00567">
    <property type="entry name" value="TUDOR"/>
    <property type="match status" value="5"/>
</dbReference>
<dbReference type="PROSITE" id="PS50089">
    <property type="entry name" value="ZF_RING_2"/>
    <property type="match status" value="1"/>
</dbReference>
<dbReference type="GO" id="GO:0005737">
    <property type="term" value="C:cytoplasm"/>
    <property type="evidence" value="ECO:0007669"/>
    <property type="project" value="UniProtKB-ARBA"/>
</dbReference>
<protein>
    <recommendedName>
        <fullName evidence="11">RING-type domain-containing protein</fullName>
    </recommendedName>
</protein>
<proteinExistence type="predicted"/>
<keyword evidence="3" id="KW-0862">Zinc</keyword>
<evidence type="ECO:0000256" key="1">
    <source>
        <dbReference type="ARBA" id="ARBA00022723"/>
    </source>
</evidence>
<feature type="region of interest" description="Disordered" evidence="6">
    <location>
        <begin position="397"/>
        <end position="419"/>
    </location>
</feature>
<organism evidence="9 10">
    <name type="scientific">Anopheles dirus</name>
    <dbReference type="NCBI Taxonomy" id="7168"/>
    <lineage>
        <taxon>Eukaryota</taxon>
        <taxon>Metazoa</taxon>
        <taxon>Ecdysozoa</taxon>
        <taxon>Arthropoda</taxon>
        <taxon>Hexapoda</taxon>
        <taxon>Insecta</taxon>
        <taxon>Pterygota</taxon>
        <taxon>Neoptera</taxon>
        <taxon>Endopterygota</taxon>
        <taxon>Diptera</taxon>
        <taxon>Nematocera</taxon>
        <taxon>Culicoidea</taxon>
        <taxon>Culicidae</taxon>
        <taxon>Anophelinae</taxon>
        <taxon>Anopheles</taxon>
    </lineage>
</organism>
<dbReference type="InterPro" id="IPR017907">
    <property type="entry name" value="Znf_RING_CS"/>
</dbReference>
<evidence type="ECO:0000256" key="3">
    <source>
        <dbReference type="ARBA" id="ARBA00022833"/>
    </source>
</evidence>
<evidence type="ECO:0000313" key="9">
    <source>
        <dbReference type="EnsemblMetazoa" id="ADIR000500-PA"/>
    </source>
</evidence>
<keyword evidence="5" id="KW-0175">Coiled coil</keyword>
<evidence type="ECO:0000256" key="5">
    <source>
        <dbReference type="SAM" id="Coils"/>
    </source>
</evidence>
<keyword evidence="2 4" id="KW-0863">Zinc-finger</keyword>
<dbReference type="InterPro" id="IPR001841">
    <property type="entry name" value="Znf_RING"/>
</dbReference>
<dbReference type="InterPro" id="IPR035437">
    <property type="entry name" value="SNase_OB-fold_sf"/>
</dbReference>
<dbReference type="Proteomes" id="UP000075884">
    <property type="component" value="Unassembled WGS sequence"/>
</dbReference>
<dbReference type="VEuPathDB" id="VectorBase:ADIR000500"/>
<sequence>MFTNRPFDPVVVNANSLKMANISIDNFLHTDRPLTWRPKPSCDRCLLPFTNESEDLVRRDPLLLACQHILCGQCVQEYASTDSIVCEHCKKSTPLVGNKEQADFNVSLHPSYYMLGIMERMQQELQNIHQYWEEQPDHDKRRPMEVEGAEQQSYIGVVIPSDINTPKKLKAALGKACHAYEKSKLTLDKRSKSFTDNIDQVVNKINAHFVSMHNALQLEEDRVLRQVRKSFLEHHQYKTRQEQRLQTSEKRLKELTAKAKRLTEGGLNGLRDQTWLKFVSEVKLFIENEPLKLFGTMEGRFPTTIKYTEFDRFTHMISKTYSLMLPDPYKTMQLVPVAYHCGFKKHTTPQSLDASGTVGDTNGLPVRPLDKVRTTSRVPVDFGMRQGQMLEQNLHASVGQTTEEKKRHNSYLNQPDTKERKQQLSFSMVKVTCIVDPHEFYVQDDVQYTERMAKALDKQCQAEANGYDAERNQLTVAPGMLYLVRPDGSESWYRAKMLNPLGGTRSDQPVRFMVQYVDYGRTEAVGYDQIRPISKELCEKCHGAIKCALYNVAPPQNALGGGNSEAKSTYWPKECGQVMNDFIAGQKMVMCKLSKASRAGDSGLLVDLFLPPIKTVSMQSARKVFKTDEFQWEGYYAPMSLRSMLLYLQQCHPVTKNERHAVDAHTVEQLNRWLQRATTQTQTLYHIPPSPVLREYDSFDVRITHSISPDHFFIMPEQWKVKEFDLLQQQLIGLCREMQSEKFFCPYVGLICAFTIDKENDDNRVWLRGRVRKVLTGACEMFALDTGEVLVAFWEDMRLLAAGSAPLSKHAFAINCRLDHIHPERPVDYRGGRDELWNSEALGEFRQISCSTTLRFAVRIGQRCVKDDIYDVVLYLRNKCDRDTCVNGLLVASGHAACDLGKEEEITDRSRILDGVLQEAVDDESAGKDVALAPREAKKVVDPRVPINVLKVVSPSEIYVRMCSRTAGLVQLHETLQQHMAKELEQLGDLAEYSHSWSTGDMCLVLTSTAEDQPSKWYRARIMSVCEQGLQYEAFLIDRAVTVKVPCTMVVRLTARFAQVQPGAIRCRLACIEPIGGSAKWHKSTLDDFKCMIQSYNKHAITLDGKGSKTTVDNEDTDTFQSLSVVLWGVRQSVPLPLTPQTTEYRNLNQLLVVRGLAHSSGRFRTFVKKGSGAVEELETLEQAITELQRAEYENMQQIIQHVIVDTPDAACEGRTGDDVLRTVVNGKETHAVMVDQTCAAALALADVSVEHINAWPKPLPIDKTVFVGMPTSLGNDGTVFLHDICQEPVLHRIRDTIADHVARMPAAVPQANKTFKPEDPCLARYHLDGSFYRATVLEVVGFDSYRVLFVDYGNEEICSGENDLLSDVVCVRVPVQVSRFRLKGIKPKQRCPATNQWPEDALDACHGLFVQKCCTVRVDTSMRALDGLPNNEDAPIPCGMTLLKDSVDVAAVLIDLGLFVSVVERKDARKNWTERKKFTYSFTEPDAYQDQDTNVLTAEQRELLRFIGQVADDKRNLQNESDVEDPNELPETTMDDYDWMNRPPLQTDAAFFNANDSGQREAELASAKVSKSQVKVMNRSLSSPVFFDWDGGRFDTSSRLSDEDDPNDLIACSAGEGILRSFTVLPPIDRKTVGFFAEYTSHGDGQTLHVYPHLEGHTNRMSRMAERIQFAARSRHDPQRWHARQLAPGAPCLAPYRVDGLYYRAIVEEVLEERNQIRVLYVDYMNRDTLPMSELRRCPSGIRHFSLRNIEVCLVGVRPSPRLRPDDVARRLIELLQRPFYVKIVHFPTHPASDSLSGNAVPEVELYTDVDCATLAYQKMIDEKYYYVTSS</sequence>
<dbReference type="PROSITE" id="PS00518">
    <property type="entry name" value="ZF_RING_1"/>
    <property type="match status" value="1"/>
</dbReference>
<evidence type="ECO:0000256" key="4">
    <source>
        <dbReference type="PROSITE-ProRule" id="PRU00175"/>
    </source>
</evidence>
<feature type="domain" description="Tudor" evidence="8">
    <location>
        <begin position="475"/>
        <end position="540"/>
    </location>
</feature>
<dbReference type="GO" id="GO:0008270">
    <property type="term" value="F:zinc ion binding"/>
    <property type="evidence" value="ECO:0007669"/>
    <property type="project" value="UniProtKB-KW"/>
</dbReference>
<dbReference type="Gene3D" id="2.40.50.90">
    <property type="match status" value="4"/>
</dbReference>
<name>A0A182MYP5_9DIPT</name>
<reference evidence="9" key="2">
    <citation type="submission" date="2020-05" db="UniProtKB">
        <authorList>
            <consortium name="EnsemblMetazoa"/>
        </authorList>
    </citation>
    <scope>IDENTIFICATION</scope>
    <source>
        <strain evidence="9">WRAIR2</strain>
    </source>
</reference>
<dbReference type="PANTHER" id="PTHR16442">
    <property type="entry name" value="RING FINGER PROTEIN 17"/>
    <property type="match status" value="1"/>
</dbReference>
<evidence type="ECO:0000256" key="2">
    <source>
        <dbReference type="ARBA" id="ARBA00022771"/>
    </source>
</evidence>
<feature type="domain" description="Tudor" evidence="8">
    <location>
        <begin position="1686"/>
        <end position="1746"/>
    </location>
</feature>